<proteinExistence type="predicted"/>
<reference evidence="3" key="1">
    <citation type="journal article" date="2019" name="Int. J. Syst. Evol. Microbiol.">
        <title>The Global Catalogue of Microorganisms (GCM) 10K type strain sequencing project: providing services to taxonomists for standard genome sequencing and annotation.</title>
        <authorList>
            <consortium name="The Broad Institute Genomics Platform"/>
            <consortium name="The Broad Institute Genome Sequencing Center for Infectious Disease"/>
            <person name="Wu L."/>
            <person name="Ma J."/>
        </authorList>
    </citation>
    <scope>NUCLEOTIDE SEQUENCE [LARGE SCALE GENOMIC DNA]</scope>
    <source>
        <strain evidence="3">CCUG 62952</strain>
    </source>
</reference>
<evidence type="ECO:0000313" key="3">
    <source>
        <dbReference type="Proteomes" id="UP001596978"/>
    </source>
</evidence>
<dbReference type="EMBL" id="JBHTJH010000017">
    <property type="protein sequence ID" value="MFD0863027.1"/>
    <property type="molecule type" value="Genomic_DNA"/>
</dbReference>
<comment type="caution">
    <text evidence="2">The sequence shown here is derived from an EMBL/GenBank/DDBJ whole genome shotgun (WGS) entry which is preliminary data.</text>
</comment>
<organism evidence="2 3">
    <name type="scientific">Sungkyunkwania multivorans</name>
    <dbReference type="NCBI Taxonomy" id="1173618"/>
    <lineage>
        <taxon>Bacteria</taxon>
        <taxon>Pseudomonadati</taxon>
        <taxon>Bacteroidota</taxon>
        <taxon>Flavobacteriia</taxon>
        <taxon>Flavobacteriales</taxon>
        <taxon>Flavobacteriaceae</taxon>
        <taxon>Sungkyunkwania</taxon>
    </lineage>
</organism>
<keyword evidence="3" id="KW-1185">Reference proteome</keyword>
<accession>A0ABW3D1N2</accession>
<dbReference type="RefSeq" id="WP_386408704.1">
    <property type="nucleotide sequence ID" value="NZ_JBHTJH010000017.1"/>
</dbReference>
<sequence>MKLKRFYLTAFLAASLGFISCSDDDTPGQVNEEEVITTMRATLTPQGSLTGITLQTQDLDGDGPNPPVVTVSGDLAANTTYDGEMVVLNETENPVDDITEEVKTEAAEHQFIFVPSGALNATIDYADMESDYPPNTGNNPVGVAFTLTTGAASSGTLQIVLRHEPNKPNDGTLAGAGGETDITATFDITVQ</sequence>
<evidence type="ECO:0000313" key="2">
    <source>
        <dbReference type="EMBL" id="MFD0863027.1"/>
    </source>
</evidence>
<gene>
    <name evidence="2" type="ORF">ACFQ1M_12500</name>
</gene>
<evidence type="ECO:0000256" key="1">
    <source>
        <dbReference type="SAM" id="SignalP"/>
    </source>
</evidence>
<feature type="signal peptide" evidence="1">
    <location>
        <begin position="1"/>
        <end position="22"/>
    </location>
</feature>
<dbReference type="Proteomes" id="UP001596978">
    <property type="component" value="Unassembled WGS sequence"/>
</dbReference>
<dbReference type="PROSITE" id="PS51257">
    <property type="entry name" value="PROKAR_LIPOPROTEIN"/>
    <property type="match status" value="1"/>
</dbReference>
<feature type="chain" id="PRO_5046597046" evidence="1">
    <location>
        <begin position="23"/>
        <end position="191"/>
    </location>
</feature>
<protein>
    <submittedName>
        <fullName evidence="2">Type 1 periplasmic binding fold superfamily protein</fullName>
    </submittedName>
</protein>
<name>A0ABW3D1N2_9FLAO</name>
<keyword evidence="1" id="KW-0732">Signal</keyword>